<name>A0A915BA29_PARUN</name>
<dbReference type="PANTHER" id="PTHR12196:SF2">
    <property type="entry name" value="DIPHTHINE--AMMONIA LIGASE"/>
    <property type="match status" value="1"/>
</dbReference>
<evidence type="ECO:0000313" key="16">
    <source>
        <dbReference type="WBParaSite" id="PgR030_g032_t02"/>
    </source>
</evidence>
<evidence type="ECO:0000256" key="9">
    <source>
        <dbReference type="ARBA" id="ARBA00031202"/>
    </source>
</evidence>
<dbReference type="PANTHER" id="PTHR12196">
    <property type="entry name" value="DOMAIN OF UNKNOWN FUNCTION 71 DUF71 -CONTAINING PROTEIN"/>
    <property type="match status" value="1"/>
</dbReference>
<dbReference type="GO" id="GO:0017183">
    <property type="term" value="P:protein histidyl modification to diphthamide"/>
    <property type="evidence" value="ECO:0007669"/>
    <property type="project" value="TreeGrafter"/>
</dbReference>
<reference evidence="15 16" key="1">
    <citation type="submission" date="2022-11" db="UniProtKB">
        <authorList>
            <consortium name="WormBaseParasite"/>
        </authorList>
    </citation>
    <scope>IDENTIFICATION</scope>
</reference>
<evidence type="ECO:0000256" key="11">
    <source>
        <dbReference type="ARBA" id="ARBA00032849"/>
    </source>
</evidence>
<dbReference type="Proteomes" id="UP000887569">
    <property type="component" value="Unplaced"/>
</dbReference>
<evidence type="ECO:0000256" key="5">
    <source>
        <dbReference type="ARBA" id="ARBA00022598"/>
    </source>
</evidence>
<evidence type="ECO:0000313" key="14">
    <source>
        <dbReference type="Proteomes" id="UP000887569"/>
    </source>
</evidence>
<dbReference type="Gene3D" id="3.90.1490.10">
    <property type="entry name" value="putative n-type atp pyrophosphatase, domain 2"/>
    <property type="match status" value="1"/>
</dbReference>
<evidence type="ECO:0000256" key="12">
    <source>
        <dbReference type="ARBA" id="ARBA00048108"/>
    </source>
</evidence>
<dbReference type="Gene3D" id="3.40.50.620">
    <property type="entry name" value="HUPs"/>
    <property type="match status" value="1"/>
</dbReference>
<keyword evidence="6" id="KW-0547">Nucleotide-binding</keyword>
<evidence type="ECO:0000313" key="15">
    <source>
        <dbReference type="WBParaSite" id="PgR030_g032_t01"/>
    </source>
</evidence>
<comment type="catalytic activity">
    <reaction evidence="12">
        <text>diphthine-[translation elongation factor 2] + NH4(+) + ATP = diphthamide-[translation elongation factor 2] + AMP + diphosphate + H(+)</text>
        <dbReference type="Rhea" id="RHEA:19753"/>
        <dbReference type="Rhea" id="RHEA-COMP:10172"/>
        <dbReference type="Rhea" id="RHEA-COMP:10174"/>
        <dbReference type="ChEBI" id="CHEBI:15378"/>
        <dbReference type="ChEBI" id="CHEBI:16692"/>
        <dbReference type="ChEBI" id="CHEBI:28938"/>
        <dbReference type="ChEBI" id="CHEBI:30616"/>
        <dbReference type="ChEBI" id="CHEBI:33019"/>
        <dbReference type="ChEBI" id="CHEBI:82696"/>
        <dbReference type="ChEBI" id="CHEBI:456215"/>
        <dbReference type="EC" id="6.3.1.14"/>
    </reaction>
</comment>
<evidence type="ECO:0000256" key="8">
    <source>
        <dbReference type="ARBA" id="ARBA00029814"/>
    </source>
</evidence>
<dbReference type="GO" id="GO:0017178">
    <property type="term" value="F:diphthine-ammonia ligase activity"/>
    <property type="evidence" value="ECO:0007669"/>
    <property type="project" value="UniProtKB-EC"/>
</dbReference>
<dbReference type="NCBIfam" id="TIGR00290">
    <property type="entry name" value="MJ0570_dom"/>
    <property type="match status" value="1"/>
</dbReference>
<dbReference type="PIRSF" id="PIRSF039123">
    <property type="entry name" value="Diphthamide_synthase"/>
    <property type="match status" value="1"/>
</dbReference>
<feature type="domain" description="Diphthamide synthase" evidence="13">
    <location>
        <begin position="32"/>
        <end position="263"/>
    </location>
</feature>
<dbReference type="FunFam" id="3.90.1490.10:FF:000001">
    <property type="entry name" value="Diphthine--ammonia ligase"/>
    <property type="match status" value="1"/>
</dbReference>
<keyword evidence="5" id="KW-0436">Ligase</keyword>
<evidence type="ECO:0000256" key="4">
    <source>
        <dbReference type="ARBA" id="ARBA00018426"/>
    </source>
</evidence>
<dbReference type="NCBIfam" id="TIGR03679">
    <property type="entry name" value="arCOG00187"/>
    <property type="match status" value="1"/>
</dbReference>
<dbReference type="CDD" id="cd01994">
    <property type="entry name" value="AANH_PF0828-like"/>
    <property type="match status" value="1"/>
</dbReference>
<keyword evidence="7" id="KW-0067">ATP-binding</keyword>
<organism evidence="14 15">
    <name type="scientific">Parascaris univalens</name>
    <name type="common">Nematode worm</name>
    <dbReference type="NCBI Taxonomy" id="6257"/>
    <lineage>
        <taxon>Eukaryota</taxon>
        <taxon>Metazoa</taxon>
        <taxon>Ecdysozoa</taxon>
        <taxon>Nematoda</taxon>
        <taxon>Chromadorea</taxon>
        <taxon>Rhabditida</taxon>
        <taxon>Spirurina</taxon>
        <taxon>Ascaridomorpha</taxon>
        <taxon>Ascaridoidea</taxon>
        <taxon>Ascarididae</taxon>
        <taxon>Parascaris</taxon>
    </lineage>
</organism>
<sequence length="280" mass="31445">FAVVKIGARRICMSIHQVSQQICSQQSVDATMKVVALVSGGKDSCFNMMKCVADGHEIVCLANLYPSNRGADELDSYMYQTVAYKGIELYSEACGLPLYRCEIRGHPVNISAHYEPTDDDEVEDLYTLICDVKAQHPDVEGISAGAIMSTYQRGRIENVCDRLGMKPLCYLWKADQERLLDEMIEASVEAIIVKVAALGLNETHLGRTLPEMRDYLHEVNMKYGVNICGEGGEYETYVVDCPLFKKRIVIDECERVLHSADRYAPVVYLSFKKLHLEGKL</sequence>
<dbReference type="Pfam" id="PF01902">
    <property type="entry name" value="Diphthami_syn_2"/>
    <property type="match status" value="1"/>
</dbReference>
<dbReference type="InterPro" id="IPR022427">
    <property type="entry name" value="MJ0570_ATP-bd"/>
</dbReference>
<dbReference type="SUPFAM" id="SSF52402">
    <property type="entry name" value="Adenine nucleotide alpha hydrolases-like"/>
    <property type="match status" value="1"/>
</dbReference>
<evidence type="ECO:0000256" key="6">
    <source>
        <dbReference type="ARBA" id="ARBA00022741"/>
    </source>
</evidence>
<accession>A0A915BA29</accession>
<evidence type="ECO:0000259" key="13">
    <source>
        <dbReference type="Pfam" id="PF01902"/>
    </source>
</evidence>
<evidence type="ECO:0000256" key="10">
    <source>
        <dbReference type="ARBA" id="ARBA00031552"/>
    </source>
</evidence>
<dbReference type="FunFam" id="3.40.50.620:FF:000145">
    <property type="entry name" value="ATP-binding domain containing protein"/>
    <property type="match status" value="1"/>
</dbReference>
<protein>
    <recommendedName>
        <fullName evidence="4">Diphthine--ammonia ligase</fullName>
        <ecNumber evidence="3">6.3.1.14</ecNumber>
    </recommendedName>
    <alternativeName>
        <fullName evidence="9">ATP-binding domain-containing protein 4</fullName>
    </alternativeName>
    <alternativeName>
        <fullName evidence="8">Diphthamide synthase</fullName>
    </alternativeName>
    <alternativeName>
        <fullName evidence="10">Diphthamide synthetase</fullName>
    </alternativeName>
    <alternativeName>
        <fullName evidence="11">Protein DPH6 homolog</fullName>
    </alternativeName>
</protein>
<evidence type="ECO:0000256" key="3">
    <source>
        <dbReference type="ARBA" id="ARBA00012089"/>
    </source>
</evidence>
<evidence type="ECO:0000256" key="2">
    <source>
        <dbReference type="ARBA" id="ARBA00008496"/>
    </source>
</evidence>
<dbReference type="EC" id="6.3.1.14" evidence="3"/>
<dbReference type="GO" id="GO:0005524">
    <property type="term" value="F:ATP binding"/>
    <property type="evidence" value="ECO:0007669"/>
    <property type="project" value="UniProtKB-KW"/>
</dbReference>
<comment type="similarity">
    <text evidence="2">Belongs to the Diphthine--ammonia ligase family.</text>
</comment>
<dbReference type="WBParaSite" id="PgR030_g032_t02">
    <property type="protein sequence ID" value="PgR030_g032_t02"/>
    <property type="gene ID" value="PgR030_g032"/>
</dbReference>
<evidence type="ECO:0000256" key="7">
    <source>
        <dbReference type="ARBA" id="ARBA00022840"/>
    </source>
</evidence>
<keyword evidence="14" id="KW-1185">Reference proteome</keyword>
<dbReference type="WBParaSite" id="PgR030_g032_t01">
    <property type="protein sequence ID" value="PgR030_g032_t01"/>
    <property type="gene ID" value="PgR030_g032"/>
</dbReference>
<evidence type="ECO:0000256" key="1">
    <source>
        <dbReference type="ARBA" id="ARBA00005156"/>
    </source>
</evidence>
<comment type="pathway">
    <text evidence="1">Protein modification; peptidyl-diphthamide biosynthesis.</text>
</comment>
<proteinExistence type="inferred from homology"/>
<dbReference type="InterPro" id="IPR030662">
    <property type="entry name" value="DPH6/MJ0570"/>
</dbReference>
<dbReference type="InterPro" id="IPR002761">
    <property type="entry name" value="Diphthami_syn_dom"/>
</dbReference>
<dbReference type="AlphaFoldDB" id="A0A915BA29"/>
<dbReference type="InterPro" id="IPR014729">
    <property type="entry name" value="Rossmann-like_a/b/a_fold"/>
</dbReference>